<feature type="domain" description="HTH tetR-type" evidence="5">
    <location>
        <begin position="23"/>
        <end position="83"/>
    </location>
</feature>
<organism evidence="6 7">
    <name type="scientific">Desertihabitans brevis</name>
    <dbReference type="NCBI Taxonomy" id="2268447"/>
    <lineage>
        <taxon>Bacteria</taxon>
        <taxon>Bacillati</taxon>
        <taxon>Actinomycetota</taxon>
        <taxon>Actinomycetes</taxon>
        <taxon>Propionibacteriales</taxon>
        <taxon>Propionibacteriaceae</taxon>
        <taxon>Desertihabitans</taxon>
    </lineage>
</organism>
<evidence type="ECO:0000259" key="5">
    <source>
        <dbReference type="PROSITE" id="PS50977"/>
    </source>
</evidence>
<dbReference type="PANTHER" id="PTHR30055">
    <property type="entry name" value="HTH-TYPE TRANSCRIPTIONAL REGULATOR RUTR"/>
    <property type="match status" value="1"/>
</dbReference>
<dbReference type="Pfam" id="PF14246">
    <property type="entry name" value="TetR_C_7"/>
    <property type="match status" value="1"/>
</dbReference>
<keyword evidence="7" id="KW-1185">Reference proteome</keyword>
<dbReference type="SUPFAM" id="SSF46689">
    <property type="entry name" value="Homeodomain-like"/>
    <property type="match status" value="1"/>
</dbReference>
<dbReference type="InterPro" id="IPR039536">
    <property type="entry name" value="TetR_C_Proteobacteria"/>
</dbReference>
<dbReference type="InterPro" id="IPR001647">
    <property type="entry name" value="HTH_TetR"/>
</dbReference>
<dbReference type="FunFam" id="1.10.10.60:FF:000141">
    <property type="entry name" value="TetR family transcriptional regulator"/>
    <property type="match status" value="1"/>
</dbReference>
<keyword evidence="2 4" id="KW-0238">DNA-binding</keyword>
<dbReference type="InterPro" id="IPR050109">
    <property type="entry name" value="HTH-type_TetR-like_transc_reg"/>
</dbReference>
<dbReference type="Proteomes" id="UP000252770">
    <property type="component" value="Unassembled WGS sequence"/>
</dbReference>
<reference evidence="6 7" key="1">
    <citation type="submission" date="2018-07" db="EMBL/GenBank/DDBJ databases">
        <title>Desertimonas flava gen. nov. sp. nov.</title>
        <authorList>
            <person name="Liu S."/>
        </authorList>
    </citation>
    <scope>NUCLEOTIDE SEQUENCE [LARGE SCALE GENOMIC DNA]</scope>
    <source>
        <strain evidence="6 7">16Sb5-5</strain>
    </source>
</reference>
<dbReference type="GO" id="GO:0000976">
    <property type="term" value="F:transcription cis-regulatory region binding"/>
    <property type="evidence" value="ECO:0007669"/>
    <property type="project" value="TreeGrafter"/>
</dbReference>
<dbReference type="InterPro" id="IPR009057">
    <property type="entry name" value="Homeodomain-like_sf"/>
</dbReference>
<keyword evidence="1" id="KW-0805">Transcription regulation</keyword>
<name>A0A367YWF5_9ACTN</name>
<dbReference type="GO" id="GO:0003700">
    <property type="term" value="F:DNA-binding transcription factor activity"/>
    <property type="evidence" value="ECO:0007669"/>
    <property type="project" value="TreeGrafter"/>
</dbReference>
<dbReference type="PANTHER" id="PTHR30055:SF146">
    <property type="entry name" value="HTH-TYPE TRANSCRIPTIONAL DUAL REGULATOR CECR"/>
    <property type="match status" value="1"/>
</dbReference>
<keyword evidence="3" id="KW-0804">Transcription</keyword>
<dbReference type="Gene3D" id="1.10.10.60">
    <property type="entry name" value="Homeodomain-like"/>
    <property type="match status" value="1"/>
</dbReference>
<gene>
    <name evidence="6" type="ORF">DT076_05580</name>
</gene>
<evidence type="ECO:0000256" key="1">
    <source>
        <dbReference type="ARBA" id="ARBA00023015"/>
    </source>
</evidence>
<proteinExistence type="predicted"/>
<evidence type="ECO:0000256" key="2">
    <source>
        <dbReference type="ARBA" id="ARBA00023125"/>
    </source>
</evidence>
<evidence type="ECO:0000256" key="3">
    <source>
        <dbReference type="ARBA" id="ARBA00023163"/>
    </source>
</evidence>
<dbReference type="GO" id="GO:0045892">
    <property type="term" value="P:negative regulation of DNA-templated transcription"/>
    <property type="evidence" value="ECO:0007669"/>
    <property type="project" value="UniProtKB-ARBA"/>
</dbReference>
<evidence type="ECO:0000313" key="6">
    <source>
        <dbReference type="EMBL" id="RCK70150.1"/>
    </source>
</evidence>
<feature type="DNA-binding region" description="H-T-H motif" evidence="4">
    <location>
        <begin position="46"/>
        <end position="65"/>
    </location>
</feature>
<dbReference type="PROSITE" id="PS50977">
    <property type="entry name" value="HTH_TETR_2"/>
    <property type="match status" value="1"/>
</dbReference>
<dbReference type="EMBL" id="QOUI01000003">
    <property type="protein sequence ID" value="RCK70150.1"/>
    <property type="molecule type" value="Genomic_DNA"/>
</dbReference>
<sequence>MVIGWHPIRTTCQGDDMKTIDGLPLTEAILKAAIATFSERGYDTASMDEVAARASTTKRTVYAHFGNKEGLFRSALGRAVELVRSELPTLDDLTDPAGELTAFAIGFSDISTWRNPVRLQRVVIGGAGQFSDLGAMLHREVIEQAESTVAAYLQRLDASRGGGGDEQHHRRLAGYFLNLTTARQRFATLFGAREPIPDHPHRVAPPDTDHATIREAVGLFLRGSGLDG</sequence>
<dbReference type="AlphaFoldDB" id="A0A367YWF5"/>
<dbReference type="Pfam" id="PF00440">
    <property type="entry name" value="TetR_N"/>
    <property type="match status" value="1"/>
</dbReference>
<comment type="caution">
    <text evidence="6">The sequence shown here is derived from an EMBL/GenBank/DDBJ whole genome shotgun (WGS) entry which is preliminary data.</text>
</comment>
<accession>A0A367YWF5</accession>
<evidence type="ECO:0000313" key="7">
    <source>
        <dbReference type="Proteomes" id="UP000252770"/>
    </source>
</evidence>
<evidence type="ECO:0000256" key="4">
    <source>
        <dbReference type="PROSITE-ProRule" id="PRU00335"/>
    </source>
</evidence>
<dbReference type="Gene3D" id="1.10.357.10">
    <property type="entry name" value="Tetracycline Repressor, domain 2"/>
    <property type="match status" value="1"/>
</dbReference>
<dbReference type="PRINTS" id="PR00455">
    <property type="entry name" value="HTHTETR"/>
</dbReference>
<protein>
    <submittedName>
        <fullName evidence="6">TetR/AcrR family transcriptional regulator</fullName>
    </submittedName>
</protein>